<reference evidence="1" key="2">
    <citation type="submission" date="2022-03" db="EMBL/GenBank/DDBJ databases">
        <title>Draft title - Genomic analysis of global carrot germplasm unveils the trajectory of domestication and the origin of high carotenoid orange carrot.</title>
        <authorList>
            <person name="Iorizzo M."/>
            <person name="Ellison S."/>
            <person name="Senalik D."/>
            <person name="Macko-Podgorni A."/>
            <person name="Grzebelus D."/>
            <person name="Bostan H."/>
            <person name="Rolling W."/>
            <person name="Curaba J."/>
            <person name="Simon P."/>
        </authorList>
    </citation>
    <scope>NUCLEOTIDE SEQUENCE</scope>
    <source>
        <tissue evidence="1">Leaf</tissue>
    </source>
</reference>
<sequence length="93" mass="10157">METTGSLASSNSETVGSLEVEAVKRKSDDVGWDYGELTIPNNYDKIKCKLCHKSFSGGIYHLKQHISGLRGNVKPCLKSTPLDKTKCLQALEG</sequence>
<reference evidence="1" key="1">
    <citation type="journal article" date="2016" name="Nat. Genet.">
        <title>A high-quality carrot genome assembly provides new insights into carotenoid accumulation and asterid genome evolution.</title>
        <authorList>
            <person name="Iorizzo M."/>
            <person name="Ellison S."/>
            <person name="Senalik D."/>
            <person name="Zeng P."/>
            <person name="Satapoomin P."/>
            <person name="Huang J."/>
            <person name="Bowman M."/>
            <person name="Iovene M."/>
            <person name="Sanseverino W."/>
            <person name="Cavagnaro P."/>
            <person name="Yildiz M."/>
            <person name="Macko-Podgorni A."/>
            <person name="Moranska E."/>
            <person name="Grzebelus E."/>
            <person name="Grzebelus D."/>
            <person name="Ashrafi H."/>
            <person name="Zheng Z."/>
            <person name="Cheng S."/>
            <person name="Spooner D."/>
            <person name="Van Deynze A."/>
            <person name="Simon P."/>
        </authorList>
    </citation>
    <scope>NUCLEOTIDE SEQUENCE</scope>
    <source>
        <tissue evidence="1">Leaf</tissue>
    </source>
</reference>
<gene>
    <name evidence="1" type="ORF">DCAR_0727349</name>
</gene>
<keyword evidence="2" id="KW-1185">Reference proteome</keyword>
<organism evidence="1 2">
    <name type="scientific">Daucus carota subsp. sativus</name>
    <name type="common">Carrot</name>
    <dbReference type="NCBI Taxonomy" id="79200"/>
    <lineage>
        <taxon>Eukaryota</taxon>
        <taxon>Viridiplantae</taxon>
        <taxon>Streptophyta</taxon>
        <taxon>Embryophyta</taxon>
        <taxon>Tracheophyta</taxon>
        <taxon>Spermatophyta</taxon>
        <taxon>Magnoliopsida</taxon>
        <taxon>eudicotyledons</taxon>
        <taxon>Gunneridae</taxon>
        <taxon>Pentapetalae</taxon>
        <taxon>asterids</taxon>
        <taxon>campanulids</taxon>
        <taxon>Apiales</taxon>
        <taxon>Apiaceae</taxon>
        <taxon>Apioideae</taxon>
        <taxon>Scandiceae</taxon>
        <taxon>Daucinae</taxon>
        <taxon>Daucus</taxon>
        <taxon>Daucus sect. Daucus</taxon>
    </lineage>
</organism>
<dbReference type="PANTHER" id="PTHR46951:SF2">
    <property type="entry name" value="BED-TYPE DOMAIN-CONTAINING PROTEIN"/>
    <property type="match status" value="1"/>
</dbReference>
<accession>A0AAF0XJE7</accession>
<dbReference type="PANTHER" id="PTHR46951">
    <property type="entry name" value="BED-TYPE DOMAIN-CONTAINING PROTEIN"/>
    <property type="match status" value="1"/>
</dbReference>
<name>A0AAF0XJE7_DAUCS</name>
<evidence type="ECO:0000313" key="2">
    <source>
        <dbReference type="Proteomes" id="UP000077755"/>
    </source>
</evidence>
<evidence type="ECO:0008006" key="3">
    <source>
        <dbReference type="Google" id="ProtNLM"/>
    </source>
</evidence>
<evidence type="ECO:0000313" key="1">
    <source>
        <dbReference type="EMBL" id="WOH07914.1"/>
    </source>
</evidence>
<proteinExistence type="predicted"/>
<dbReference type="Proteomes" id="UP000077755">
    <property type="component" value="Chromosome 7"/>
</dbReference>
<dbReference type="AlphaFoldDB" id="A0AAF0XJE7"/>
<protein>
    <recommendedName>
        <fullName evidence="3">BED-type domain-containing protein</fullName>
    </recommendedName>
</protein>
<dbReference type="EMBL" id="CP093349">
    <property type="protein sequence ID" value="WOH07914.1"/>
    <property type="molecule type" value="Genomic_DNA"/>
</dbReference>